<dbReference type="EMBL" id="VEVQ02000007">
    <property type="protein sequence ID" value="NHN26347.1"/>
    <property type="molecule type" value="Genomic_DNA"/>
</dbReference>
<reference evidence="2" key="1">
    <citation type="submission" date="2019-05" db="EMBL/GenBank/DDBJ databases">
        <title>Flavobacterium profundi sp. nov., isolated from a deep-sea seamount.</title>
        <authorList>
            <person name="Zhang D.-C."/>
        </authorList>
    </citation>
    <scope>NUCLEOTIDE SEQUENCE [LARGE SCALE GENOMIC DNA]</scope>
    <source>
        <strain evidence="2">EC11</strain>
    </source>
</reference>
<proteinExistence type="predicted"/>
<dbReference type="SUPFAM" id="SSF56935">
    <property type="entry name" value="Porins"/>
    <property type="match status" value="1"/>
</dbReference>
<dbReference type="Gene3D" id="2.60.40.1120">
    <property type="entry name" value="Carboxypeptidase-like, regulatory domain"/>
    <property type="match status" value="1"/>
</dbReference>
<reference evidence="1 2" key="2">
    <citation type="submission" date="2019-05" db="EMBL/GenBank/DDBJ databases">
        <authorList>
            <person name="Lianzixin W."/>
        </authorList>
    </citation>
    <scope>NUCLEOTIDE SEQUENCE [LARGE SCALE GENOMIC DNA]</scope>
    <source>
        <strain evidence="1 2">EC11</strain>
    </source>
</reference>
<evidence type="ECO:0000313" key="2">
    <source>
        <dbReference type="Proteomes" id="UP000817854"/>
    </source>
</evidence>
<dbReference type="Proteomes" id="UP000817854">
    <property type="component" value="Unassembled WGS sequence"/>
</dbReference>
<comment type="caution">
    <text evidence="1">The sequence shown here is derived from an EMBL/GenBank/DDBJ whole genome shotgun (WGS) entry which is preliminary data.</text>
</comment>
<protein>
    <submittedName>
        <fullName evidence="1">TonB-dependent receptor</fullName>
    </submittedName>
</protein>
<organism evidence="1 2">
    <name type="scientific">Flavobacterium jejuense</name>
    <dbReference type="NCBI Taxonomy" id="1544455"/>
    <lineage>
        <taxon>Bacteria</taxon>
        <taxon>Pseudomonadati</taxon>
        <taxon>Bacteroidota</taxon>
        <taxon>Flavobacteriia</taxon>
        <taxon>Flavobacteriales</taxon>
        <taxon>Flavobacteriaceae</taxon>
        <taxon>Flavobacterium</taxon>
    </lineage>
</organism>
<name>A0ABX0IR60_9FLAO</name>
<reference evidence="1 2" key="3">
    <citation type="submission" date="2020-02" db="EMBL/GenBank/DDBJ databases">
        <title>Flavobacterium profundi sp. nov., isolated from a deep-sea seamount.</title>
        <authorList>
            <person name="Zhang D.-C."/>
        </authorList>
    </citation>
    <scope>NUCLEOTIDE SEQUENCE [LARGE SCALE GENOMIC DNA]</scope>
    <source>
        <strain evidence="1 2">EC11</strain>
    </source>
</reference>
<keyword evidence="1" id="KW-0675">Receptor</keyword>
<gene>
    <name evidence="1" type="ORF">FIA58_011715</name>
</gene>
<accession>A0ABX0IR60</accession>
<dbReference type="InterPro" id="IPR008969">
    <property type="entry name" value="CarboxyPept-like_regulatory"/>
</dbReference>
<sequence length="888" mass="102521">MTFNLKNRIYIFFLIINCNLLISQTIIKGGVTDSEGKNMSNTNIILKPENSQSIVAYGYTDENGKYELKTNKTGIFILSFSALNYETVSVTVELTNETKTLEKNATLLYKSIELNEVIIESNRPITIKKDSIIFDVKAFAQGNEEVVEDLLKKIPGLTVDSDGTIKVGNQEIEKVMVDYDDFFEKGYKVLTKNMPSSPIEKVELLQHYSNNKHLKGVENSEKVALNLVLKDDAKRQWFGNFQLGYGLVSENRYEVKSNVMNFGKKNKYYFLTNLNNIGEETTGDVSNLIYSFGDEQIGDNERNATLMSLDSYVPQLKQKRVTFNNAELLSLNSIFTLTNTIKLKALVFVNQDENQFYRNSFQSFFANTTFFENTENFVLQKNTLVGFGKVDFNYDISKNKTLQVTSKFNTTKTKDRSNLLFNNSLLNERLTSTNQLIDEKVVFTNKRTSSKVLLFSGRFISEKTPQDYQLNQFLYNDLFASNADNVAQINENKMTFYGVEGFLLDRKKKGSLLEIKIGNHYREDVLNSSFQLKEGNQLVDAPDGYQNQTTYGVNDLYVKFKYAFKFKKINLVPQANLHQLFNSLESFDLRNTQNPFFINPKLGIEYEINKKNKVLASYTLNQTNATVLEVYNNYVHDGFRSFSKGTGTFNQLEASSALLNYTYGNWGDKFFASTFLLYSRNHDFFSTNSLIFQNYSQTEKIIIKDRDFLTMSTSIDRYFKPISSNLKLLFGGSKSNYKNVVNNSNLREVKNYLINYGFELRSGFRGVFNYHIGSKWDYNEVKTTITNSFTNNTSFLDLSFVINSKFNFQIQSERYYFGNLDSNTNTYYFMDLEGRYTVKENKLSFSISGNNLFNTETFRNYSISDISISNTEYRLQPRYVLLKMELRF</sequence>
<evidence type="ECO:0000313" key="1">
    <source>
        <dbReference type="EMBL" id="NHN26347.1"/>
    </source>
</evidence>
<dbReference type="SUPFAM" id="SSF49464">
    <property type="entry name" value="Carboxypeptidase regulatory domain-like"/>
    <property type="match status" value="1"/>
</dbReference>
<keyword evidence="2" id="KW-1185">Reference proteome</keyword>
<dbReference type="RefSeq" id="WP_140962678.1">
    <property type="nucleotide sequence ID" value="NZ_VEVQ02000007.1"/>
</dbReference>
<dbReference type="Pfam" id="PF13715">
    <property type="entry name" value="CarbopepD_reg_2"/>
    <property type="match status" value="1"/>
</dbReference>